<dbReference type="RefSeq" id="XP_007762581.1">
    <property type="nucleotide sequence ID" value="XM_007764391.1"/>
</dbReference>
<feature type="region of interest" description="Disordered" evidence="1">
    <location>
        <begin position="151"/>
        <end position="171"/>
    </location>
</feature>
<gene>
    <name evidence="2" type="ORF">CONPUDRAFT_46275</name>
</gene>
<accession>A0A5M3N7I6</accession>
<comment type="caution">
    <text evidence="2">The sequence shown here is derived from an EMBL/GenBank/DDBJ whole genome shotgun (WGS) entry which is preliminary data.</text>
</comment>
<dbReference type="Pfam" id="PF12298">
    <property type="entry name" value="Bot1p"/>
    <property type="match status" value="1"/>
</dbReference>
<dbReference type="InterPro" id="IPR021036">
    <property type="entry name" value="Ribosomal_mS45"/>
</dbReference>
<organism evidence="2 3">
    <name type="scientific">Coniophora puteana (strain RWD-64-598)</name>
    <name type="common">Brown rot fungus</name>
    <dbReference type="NCBI Taxonomy" id="741705"/>
    <lineage>
        <taxon>Eukaryota</taxon>
        <taxon>Fungi</taxon>
        <taxon>Dikarya</taxon>
        <taxon>Basidiomycota</taxon>
        <taxon>Agaricomycotina</taxon>
        <taxon>Agaricomycetes</taxon>
        <taxon>Agaricomycetidae</taxon>
        <taxon>Boletales</taxon>
        <taxon>Coniophorineae</taxon>
        <taxon>Coniophoraceae</taxon>
        <taxon>Coniophora</taxon>
    </lineage>
</organism>
<sequence length="233" mass="26445">MQPFPNNRSFKPPTPVSDEVKTEIWRAFMADPQTNSVRNLASRYHLSIKRVDAILRLKGVEEHFKKGQELQTGFLRGMEHILGVHRPGTQPIRNRPNEASERHDVDEADAQDEMAGSDAARQRYQRMFWEPVPEGKEPVMPGILEAASQEAAARKKAQEAAKSNPRLTPEYHSKVNERVKMVHAAGRPPVKFVDVGGKFLDLKSIARREQESERRSKIKAKKKQEVSEMATSS</sequence>
<feature type="compositionally biased region" description="Basic and acidic residues" evidence="1">
    <location>
        <begin position="95"/>
        <end position="105"/>
    </location>
</feature>
<dbReference type="EMBL" id="JH711573">
    <property type="protein sequence ID" value="EIW87127.1"/>
    <property type="molecule type" value="Genomic_DNA"/>
</dbReference>
<dbReference type="GO" id="GO:0032543">
    <property type="term" value="P:mitochondrial translation"/>
    <property type="evidence" value="ECO:0007669"/>
    <property type="project" value="TreeGrafter"/>
</dbReference>
<dbReference type="GO" id="GO:0003735">
    <property type="term" value="F:structural constituent of ribosome"/>
    <property type="evidence" value="ECO:0007669"/>
    <property type="project" value="TreeGrafter"/>
</dbReference>
<protein>
    <recommendedName>
        <fullName evidence="4">Eukaryotic mitochondrial regulator protein</fullName>
    </recommendedName>
</protein>
<dbReference type="OMA" id="KYKEPHR"/>
<dbReference type="OrthoDB" id="10052321at2759"/>
<dbReference type="PANTHER" id="PTHR28158">
    <property type="entry name" value="37S RIBOSOMAL PROTEIN S35, MITOCHONDRIAL"/>
    <property type="match status" value="1"/>
</dbReference>
<feature type="region of interest" description="Disordered" evidence="1">
    <location>
        <begin position="207"/>
        <end position="233"/>
    </location>
</feature>
<dbReference type="PANTHER" id="PTHR28158:SF1">
    <property type="entry name" value="SMALL RIBOSOMAL SUBUNIT PROTEIN MS45"/>
    <property type="match status" value="1"/>
</dbReference>
<reference evidence="3" key="1">
    <citation type="journal article" date="2012" name="Science">
        <title>The Paleozoic origin of enzymatic lignin decomposition reconstructed from 31 fungal genomes.</title>
        <authorList>
            <person name="Floudas D."/>
            <person name="Binder M."/>
            <person name="Riley R."/>
            <person name="Barry K."/>
            <person name="Blanchette R.A."/>
            <person name="Henrissat B."/>
            <person name="Martinez A.T."/>
            <person name="Otillar R."/>
            <person name="Spatafora J.W."/>
            <person name="Yadav J.S."/>
            <person name="Aerts A."/>
            <person name="Benoit I."/>
            <person name="Boyd A."/>
            <person name="Carlson A."/>
            <person name="Copeland A."/>
            <person name="Coutinho P.M."/>
            <person name="de Vries R.P."/>
            <person name="Ferreira P."/>
            <person name="Findley K."/>
            <person name="Foster B."/>
            <person name="Gaskell J."/>
            <person name="Glotzer D."/>
            <person name="Gorecki P."/>
            <person name="Heitman J."/>
            <person name="Hesse C."/>
            <person name="Hori C."/>
            <person name="Igarashi K."/>
            <person name="Jurgens J.A."/>
            <person name="Kallen N."/>
            <person name="Kersten P."/>
            <person name="Kohler A."/>
            <person name="Kuees U."/>
            <person name="Kumar T.K.A."/>
            <person name="Kuo A."/>
            <person name="LaButti K."/>
            <person name="Larrondo L.F."/>
            <person name="Lindquist E."/>
            <person name="Ling A."/>
            <person name="Lombard V."/>
            <person name="Lucas S."/>
            <person name="Lundell T."/>
            <person name="Martin R."/>
            <person name="McLaughlin D.J."/>
            <person name="Morgenstern I."/>
            <person name="Morin E."/>
            <person name="Murat C."/>
            <person name="Nagy L.G."/>
            <person name="Nolan M."/>
            <person name="Ohm R.A."/>
            <person name="Patyshakuliyeva A."/>
            <person name="Rokas A."/>
            <person name="Ruiz-Duenas F.J."/>
            <person name="Sabat G."/>
            <person name="Salamov A."/>
            <person name="Samejima M."/>
            <person name="Schmutz J."/>
            <person name="Slot J.C."/>
            <person name="St John F."/>
            <person name="Stenlid J."/>
            <person name="Sun H."/>
            <person name="Sun S."/>
            <person name="Syed K."/>
            <person name="Tsang A."/>
            <person name="Wiebenga A."/>
            <person name="Young D."/>
            <person name="Pisabarro A."/>
            <person name="Eastwood D.C."/>
            <person name="Martin F."/>
            <person name="Cullen D."/>
            <person name="Grigoriev I.V."/>
            <person name="Hibbett D.S."/>
        </authorList>
    </citation>
    <scope>NUCLEOTIDE SEQUENCE [LARGE SCALE GENOMIC DNA]</scope>
    <source>
        <strain evidence="3">RWD-64-598 SS2</strain>
    </source>
</reference>
<dbReference type="AlphaFoldDB" id="A0A5M3N7I6"/>
<dbReference type="GeneID" id="19207132"/>
<evidence type="ECO:0000313" key="3">
    <source>
        <dbReference type="Proteomes" id="UP000053558"/>
    </source>
</evidence>
<evidence type="ECO:0008006" key="4">
    <source>
        <dbReference type="Google" id="ProtNLM"/>
    </source>
</evidence>
<name>A0A5M3N7I6_CONPW</name>
<evidence type="ECO:0000256" key="1">
    <source>
        <dbReference type="SAM" id="MobiDB-lite"/>
    </source>
</evidence>
<dbReference type="KEGG" id="cput:CONPUDRAFT_46275"/>
<keyword evidence="3" id="KW-1185">Reference proteome</keyword>
<dbReference type="Proteomes" id="UP000053558">
    <property type="component" value="Unassembled WGS sequence"/>
</dbReference>
<dbReference type="GO" id="GO:0005763">
    <property type="term" value="C:mitochondrial small ribosomal subunit"/>
    <property type="evidence" value="ECO:0007669"/>
    <property type="project" value="TreeGrafter"/>
</dbReference>
<evidence type="ECO:0000313" key="2">
    <source>
        <dbReference type="EMBL" id="EIW87127.1"/>
    </source>
</evidence>
<feature type="region of interest" description="Disordered" evidence="1">
    <location>
        <begin position="86"/>
        <end position="116"/>
    </location>
</feature>
<proteinExistence type="predicted"/>